<dbReference type="Pfam" id="PF09578">
    <property type="entry name" value="Spore_YabQ"/>
    <property type="match status" value="1"/>
</dbReference>
<feature type="transmembrane region" description="Helical" evidence="1">
    <location>
        <begin position="6"/>
        <end position="27"/>
    </location>
</feature>
<keyword evidence="1" id="KW-0812">Transmembrane</keyword>
<dbReference type="InterPro" id="IPR019074">
    <property type="entry name" value="YabQ"/>
</dbReference>
<feature type="transmembrane region" description="Helical" evidence="1">
    <location>
        <begin position="108"/>
        <end position="135"/>
    </location>
</feature>
<feature type="transmembrane region" description="Helical" evidence="1">
    <location>
        <begin position="39"/>
        <end position="61"/>
    </location>
</feature>
<comment type="caution">
    <text evidence="2">The sequence shown here is derived from an EMBL/GenBank/DDBJ whole genome shotgun (WGS) entry which is preliminary data.</text>
</comment>
<evidence type="ECO:0000256" key="1">
    <source>
        <dbReference type="SAM" id="Phobius"/>
    </source>
</evidence>
<keyword evidence="1" id="KW-1133">Transmembrane helix</keyword>
<keyword evidence="1" id="KW-0472">Membrane</keyword>
<name>A0ABV5AYR6_9BACL</name>
<dbReference type="NCBIfam" id="TIGR02893">
    <property type="entry name" value="spore_yabQ"/>
    <property type="match status" value="1"/>
</dbReference>
<reference evidence="2 3" key="1">
    <citation type="submission" date="2024-09" db="EMBL/GenBank/DDBJ databases">
        <title>Paenibacillus zeirhizospherea sp. nov., isolated from surface of the maize (Zea mays) roots in a horticulture field, Hungary.</title>
        <authorList>
            <person name="Marton D."/>
            <person name="Farkas M."/>
            <person name="Bedics A."/>
            <person name="Toth E."/>
            <person name="Tancsics A."/>
            <person name="Boka K."/>
            <person name="Maroti G."/>
            <person name="Kriszt B."/>
            <person name="Cserhati M."/>
        </authorList>
    </citation>
    <scope>NUCLEOTIDE SEQUENCE [LARGE SCALE GENOMIC DNA]</scope>
    <source>
        <strain evidence="2 3">KCTC 33519</strain>
    </source>
</reference>
<feature type="transmembrane region" description="Helical" evidence="1">
    <location>
        <begin position="73"/>
        <end position="96"/>
    </location>
</feature>
<keyword evidence="3" id="KW-1185">Reference proteome</keyword>
<gene>
    <name evidence="2" type="primary">yabQ</name>
    <name evidence="2" type="ORF">ACE41H_19890</name>
</gene>
<dbReference type="Proteomes" id="UP001580346">
    <property type="component" value="Unassembled WGS sequence"/>
</dbReference>
<dbReference type="RefSeq" id="WP_375357302.1">
    <property type="nucleotide sequence ID" value="NZ_JBHHMI010000023.1"/>
</dbReference>
<accession>A0ABV5AYR6</accession>
<sequence>MSPHSQWLTLMYMLFSGAAMGAVFDSYRVLSYRLRLTRWSIHLIDLLYWVLSAVFIFRMLYASNHGELRFYVFLGLILGALLYFWTLSAIVQLIVVKLIEIVRKLTAIVYHIFRVLVFLPLFGLYRFILACMVGIGTLLLYLGKMVLILLRPFGRLLLWMLRPIASRWKTPAWFIRAGRFVKGIIDRWFVRR</sequence>
<evidence type="ECO:0000313" key="3">
    <source>
        <dbReference type="Proteomes" id="UP001580346"/>
    </source>
</evidence>
<protein>
    <submittedName>
        <fullName evidence="2">Spore cortex biosynthesis protein YabQ</fullName>
    </submittedName>
</protein>
<dbReference type="EMBL" id="JBHHMI010000023">
    <property type="protein sequence ID" value="MFB5269029.1"/>
    <property type="molecule type" value="Genomic_DNA"/>
</dbReference>
<organism evidence="2 3">
    <name type="scientific">Paenibacillus enshidis</name>
    <dbReference type="NCBI Taxonomy" id="1458439"/>
    <lineage>
        <taxon>Bacteria</taxon>
        <taxon>Bacillati</taxon>
        <taxon>Bacillota</taxon>
        <taxon>Bacilli</taxon>
        <taxon>Bacillales</taxon>
        <taxon>Paenibacillaceae</taxon>
        <taxon>Paenibacillus</taxon>
    </lineage>
</organism>
<proteinExistence type="predicted"/>
<evidence type="ECO:0000313" key="2">
    <source>
        <dbReference type="EMBL" id="MFB5269029.1"/>
    </source>
</evidence>